<keyword evidence="6 16" id="KW-0808">Transferase</keyword>
<keyword evidence="11 16" id="KW-0472">Membrane</keyword>
<sequence>MRVPGLSQPAHLLRDSLASLTERQVLLLSAGFLFCIGLIMVGSASMGVADASYGNPFYFFIRHFIYLGIGLLTAAVVMQIPMQTWNQYCYHFFLLALLLILVVLIPGIGKRVNGSMRWIGVGGLTLQPSEVMKLAAVLALAGYLVRRQEEVRSKLSGFAKPMAFVAIVLFLLLMEPDFGASLVILTAVMAMLFLAGAPLVQFIAISGAVVVAGIAVMIAEPYRMKRLLAFTNPWEDQYGSGYQLVQSLIAFGRGDWFGVGLGHSVQKLFYLPEAHTDFVFAVYAEEFGLVGVLCLLLAVAALVTAALRIGQRAERAGQYFSAYTAYGLAVIIGIQSAINIGVNIGFFPTKGLTLPLVSYGGSSLIVVFAILAVLLRIDAESGSVQERGVRRAGGGDHGAR</sequence>
<evidence type="ECO:0000256" key="3">
    <source>
        <dbReference type="ARBA" id="ARBA00022475"/>
    </source>
</evidence>
<dbReference type="RefSeq" id="WP_105191109.1">
    <property type="nucleotide sequence ID" value="NZ_PTQZ01000014.1"/>
</dbReference>
<dbReference type="UniPathway" id="UPA00219"/>
<dbReference type="GO" id="GO:0032153">
    <property type="term" value="C:cell division site"/>
    <property type="evidence" value="ECO:0007669"/>
    <property type="project" value="UniProtKB-UniRule"/>
</dbReference>
<keyword evidence="5 16" id="KW-0328">Glycosyltransferase</keyword>
<dbReference type="OrthoDB" id="9768187at2"/>
<comment type="pathway">
    <text evidence="2 16">Cell wall biogenesis; peptidoglycan biosynthesis.</text>
</comment>
<feature type="transmembrane region" description="Helical" evidence="16">
    <location>
        <begin position="180"/>
        <end position="197"/>
    </location>
</feature>
<evidence type="ECO:0000256" key="1">
    <source>
        <dbReference type="ARBA" id="ARBA00004651"/>
    </source>
</evidence>
<reference evidence="18" key="1">
    <citation type="submission" date="2018-02" db="EMBL/GenBank/DDBJ databases">
        <title>Genome sequencing of Solimonas sp. HR-BB.</title>
        <authorList>
            <person name="Lee Y."/>
            <person name="Jeon C.O."/>
        </authorList>
    </citation>
    <scope>NUCLEOTIDE SEQUENCE [LARGE SCALE GENOMIC DNA]</scope>
    <source>
        <strain evidence="18">HR-E</strain>
    </source>
</reference>
<keyword evidence="3 16" id="KW-1003">Cell membrane</keyword>
<dbReference type="AlphaFoldDB" id="A0A2P6AUR9"/>
<dbReference type="HAMAP" id="MF_00913">
    <property type="entry name" value="PGT_FtsW_proteobact"/>
    <property type="match status" value="1"/>
</dbReference>
<keyword evidence="16" id="KW-0997">Cell inner membrane</keyword>
<evidence type="ECO:0000256" key="7">
    <source>
        <dbReference type="ARBA" id="ARBA00022692"/>
    </source>
</evidence>
<accession>A0A2P6AUR9</accession>
<dbReference type="InterPro" id="IPR013437">
    <property type="entry name" value="FtsW"/>
</dbReference>
<keyword evidence="4 16" id="KW-0132">Cell division</keyword>
<evidence type="ECO:0000256" key="6">
    <source>
        <dbReference type="ARBA" id="ARBA00022679"/>
    </source>
</evidence>
<keyword evidence="7 16" id="KW-0812">Transmembrane</keyword>
<evidence type="ECO:0000256" key="16">
    <source>
        <dbReference type="HAMAP-Rule" id="MF_00913"/>
    </source>
</evidence>
<evidence type="ECO:0000256" key="15">
    <source>
        <dbReference type="ARBA" id="ARBA00049902"/>
    </source>
</evidence>
<feature type="transmembrane region" description="Helical" evidence="16">
    <location>
        <begin position="157"/>
        <end position="174"/>
    </location>
</feature>
<dbReference type="GO" id="GO:0071555">
    <property type="term" value="P:cell wall organization"/>
    <property type="evidence" value="ECO:0007669"/>
    <property type="project" value="UniProtKB-KW"/>
</dbReference>
<organism evidence="17 18">
    <name type="scientific">Amnimonas aquatica</name>
    <dbReference type="NCBI Taxonomy" id="2094561"/>
    <lineage>
        <taxon>Bacteria</taxon>
        <taxon>Pseudomonadati</taxon>
        <taxon>Pseudomonadota</taxon>
        <taxon>Gammaproteobacteria</taxon>
        <taxon>Moraxellales</taxon>
        <taxon>Moraxellaceae</taxon>
        <taxon>Amnimonas</taxon>
    </lineage>
</organism>
<dbReference type="PANTHER" id="PTHR30474:SF2">
    <property type="entry name" value="PEPTIDOGLYCAN GLYCOSYLTRANSFERASE FTSW-RELATED"/>
    <property type="match status" value="1"/>
</dbReference>
<evidence type="ECO:0000256" key="11">
    <source>
        <dbReference type="ARBA" id="ARBA00023136"/>
    </source>
</evidence>
<keyword evidence="12 16" id="KW-0131">Cell cycle</keyword>
<evidence type="ECO:0000256" key="10">
    <source>
        <dbReference type="ARBA" id="ARBA00022989"/>
    </source>
</evidence>
<comment type="function">
    <text evidence="16">Peptidoglycan polymerase that is essential for cell division.</text>
</comment>
<dbReference type="PANTHER" id="PTHR30474">
    <property type="entry name" value="CELL CYCLE PROTEIN"/>
    <property type="match status" value="1"/>
</dbReference>
<protein>
    <recommendedName>
        <fullName evidence="16">Probable peptidoglycan glycosyltransferase FtsW</fullName>
        <shortName evidence="16">PGT</shortName>
        <ecNumber evidence="16">2.4.99.28</ecNumber>
    </recommendedName>
    <alternativeName>
        <fullName evidence="16">Cell division protein FtsW</fullName>
    </alternativeName>
    <alternativeName>
        <fullName evidence="16">Cell wall polymerase</fullName>
    </alternativeName>
    <alternativeName>
        <fullName evidence="16">Peptidoglycan polymerase</fullName>
        <shortName evidence="16">PG polymerase</shortName>
    </alternativeName>
</protein>
<dbReference type="GO" id="GO:0043093">
    <property type="term" value="P:FtsZ-dependent cytokinesis"/>
    <property type="evidence" value="ECO:0007669"/>
    <property type="project" value="UniProtKB-UniRule"/>
</dbReference>
<dbReference type="Pfam" id="PF01098">
    <property type="entry name" value="FTSW_RODA_SPOVE"/>
    <property type="match status" value="1"/>
</dbReference>
<comment type="catalytic activity">
    <reaction evidence="15 16">
        <text>[GlcNAc-(1-&gt;4)-Mur2Ac(oyl-L-Ala-gamma-D-Glu-L-Lys-D-Ala-D-Ala)](n)-di-trans,octa-cis-undecaprenyl diphosphate + beta-D-GlcNAc-(1-&gt;4)-Mur2Ac(oyl-L-Ala-gamma-D-Glu-L-Lys-D-Ala-D-Ala)-di-trans,octa-cis-undecaprenyl diphosphate = [GlcNAc-(1-&gt;4)-Mur2Ac(oyl-L-Ala-gamma-D-Glu-L-Lys-D-Ala-D-Ala)](n+1)-di-trans,octa-cis-undecaprenyl diphosphate + di-trans,octa-cis-undecaprenyl diphosphate + H(+)</text>
        <dbReference type="Rhea" id="RHEA:23708"/>
        <dbReference type="Rhea" id="RHEA-COMP:9602"/>
        <dbReference type="Rhea" id="RHEA-COMP:9603"/>
        <dbReference type="ChEBI" id="CHEBI:15378"/>
        <dbReference type="ChEBI" id="CHEBI:58405"/>
        <dbReference type="ChEBI" id="CHEBI:60033"/>
        <dbReference type="ChEBI" id="CHEBI:78435"/>
        <dbReference type="EC" id="2.4.99.28"/>
    </reaction>
</comment>
<comment type="caution">
    <text evidence="17">The sequence shown here is derived from an EMBL/GenBank/DDBJ whole genome shotgun (WGS) entry which is preliminary data.</text>
</comment>
<evidence type="ECO:0000256" key="14">
    <source>
        <dbReference type="ARBA" id="ARBA00038053"/>
    </source>
</evidence>
<evidence type="ECO:0000256" key="9">
    <source>
        <dbReference type="ARBA" id="ARBA00022984"/>
    </source>
</evidence>
<dbReference type="EC" id="2.4.99.28" evidence="16"/>
<dbReference type="NCBIfam" id="TIGR02614">
    <property type="entry name" value="ftsW"/>
    <property type="match status" value="1"/>
</dbReference>
<evidence type="ECO:0000256" key="8">
    <source>
        <dbReference type="ARBA" id="ARBA00022960"/>
    </source>
</evidence>
<feature type="transmembrane region" description="Helical" evidence="16">
    <location>
        <begin position="57"/>
        <end position="77"/>
    </location>
</feature>
<evidence type="ECO:0000256" key="13">
    <source>
        <dbReference type="ARBA" id="ARBA00023316"/>
    </source>
</evidence>
<feature type="transmembrane region" description="Helical" evidence="16">
    <location>
        <begin position="202"/>
        <end position="219"/>
    </location>
</feature>
<proteinExistence type="inferred from homology"/>
<dbReference type="InterPro" id="IPR001182">
    <property type="entry name" value="FtsW/RodA"/>
</dbReference>
<dbReference type="GO" id="GO:0015648">
    <property type="term" value="F:lipid-linked peptidoglycan transporter activity"/>
    <property type="evidence" value="ECO:0007669"/>
    <property type="project" value="TreeGrafter"/>
</dbReference>
<feature type="transmembrane region" description="Helical" evidence="16">
    <location>
        <begin position="287"/>
        <end position="307"/>
    </location>
</feature>
<evidence type="ECO:0000256" key="2">
    <source>
        <dbReference type="ARBA" id="ARBA00004752"/>
    </source>
</evidence>
<feature type="transmembrane region" description="Helical" evidence="16">
    <location>
        <begin position="356"/>
        <end position="377"/>
    </location>
</feature>
<dbReference type="Proteomes" id="UP000243900">
    <property type="component" value="Unassembled WGS sequence"/>
</dbReference>
<evidence type="ECO:0000313" key="17">
    <source>
        <dbReference type="EMBL" id="PQA50944.1"/>
    </source>
</evidence>
<gene>
    <name evidence="16 17" type="primary">ftsW</name>
    <name evidence="17" type="ORF">C5O18_01495</name>
</gene>
<dbReference type="EMBL" id="PTQZ01000014">
    <property type="protein sequence ID" value="PQA50944.1"/>
    <property type="molecule type" value="Genomic_DNA"/>
</dbReference>
<evidence type="ECO:0000256" key="5">
    <source>
        <dbReference type="ARBA" id="ARBA00022676"/>
    </source>
</evidence>
<name>A0A2P6AUR9_9GAMM</name>
<feature type="transmembrane region" description="Helical" evidence="16">
    <location>
        <begin position="319"/>
        <end position="344"/>
    </location>
</feature>
<keyword evidence="10 16" id="KW-1133">Transmembrane helix</keyword>
<keyword evidence="13 16" id="KW-0961">Cell wall biogenesis/degradation</keyword>
<keyword evidence="9 16" id="KW-0573">Peptidoglycan synthesis</keyword>
<feature type="transmembrane region" description="Helical" evidence="16">
    <location>
        <begin position="89"/>
        <end position="108"/>
    </location>
</feature>
<feature type="transmembrane region" description="Helical" evidence="16">
    <location>
        <begin position="25"/>
        <end position="45"/>
    </location>
</feature>
<comment type="similarity">
    <text evidence="14 16">Belongs to the SEDS family. FtsW subfamily.</text>
</comment>
<dbReference type="GO" id="GO:0009252">
    <property type="term" value="P:peptidoglycan biosynthetic process"/>
    <property type="evidence" value="ECO:0007669"/>
    <property type="project" value="UniProtKB-UniRule"/>
</dbReference>
<evidence type="ECO:0000313" key="18">
    <source>
        <dbReference type="Proteomes" id="UP000243900"/>
    </source>
</evidence>
<keyword evidence="18" id="KW-1185">Reference proteome</keyword>
<evidence type="ECO:0000256" key="12">
    <source>
        <dbReference type="ARBA" id="ARBA00023306"/>
    </source>
</evidence>
<comment type="subcellular location">
    <subcellularLocation>
        <location evidence="16">Cell inner membrane</location>
        <topology evidence="16">Multi-pass membrane protein</topology>
    </subcellularLocation>
    <subcellularLocation>
        <location evidence="1">Cell membrane</location>
        <topology evidence="1">Multi-pass membrane protein</topology>
    </subcellularLocation>
    <text evidence="16">Localizes to the division septum.</text>
</comment>
<evidence type="ECO:0000256" key="4">
    <source>
        <dbReference type="ARBA" id="ARBA00022618"/>
    </source>
</evidence>
<dbReference type="GO" id="GO:0005886">
    <property type="term" value="C:plasma membrane"/>
    <property type="evidence" value="ECO:0007669"/>
    <property type="project" value="UniProtKB-SubCell"/>
</dbReference>
<feature type="transmembrane region" description="Helical" evidence="16">
    <location>
        <begin position="128"/>
        <end position="145"/>
    </location>
</feature>
<dbReference type="GO" id="GO:0008360">
    <property type="term" value="P:regulation of cell shape"/>
    <property type="evidence" value="ECO:0007669"/>
    <property type="project" value="UniProtKB-KW"/>
</dbReference>
<keyword evidence="8 16" id="KW-0133">Cell shape</keyword>
<dbReference type="GO" id="GO:0008955">
    <property type="term" value="F:peptidoglycan glycosyltransferase activity"/>
    <property type="evidence" value="ECO:0007669"/>
    <property type="project" value="UniProtKB-UniRule"/>
</dbReference>